<dbReference type="EMBL" id="CAEZUK010000008">
    <property type="protein sequence ID" value="CAB4590262.1"/>
    <property type="molecule type" value="Genomic_DNA"/>
</dbReference>
<evidence type="ECO:0000256" key="1">
    <source>
        <dbReference type="SAM" id="MobiDB-lite"/>
    </source>
</evidence>
<dbReference type="InterPro" id="IPR029058">
    <property type="entry name" value="AB_hydrolase_fold"/>
</dbReference>
<proteinExistence type="predicted"/>
<protein>
    <submittedName>
        <fullName evidence="2">Unannotated protein</fullName>
    </submittedName>
</protein>
<dbReference type="PROSITE" id="PS51257">
    <property type="entry name" value="PROKAR_LIPOPROTEIN"/>
    <property type="match status" value="1"/>
</dbReference>
<organism evidence="2">
    <name type="scientific">freshwater metagenome</name>
    <dbReference type="NCBI Taxonomy" id="449393"/>
    <lineage>
        <taxon>unclassified sequences</taxon>
        <taxon>metagenomes</taxon>
        <taxon>ecological metagenomes</taxon>
    </lineage>
</organism>
<dbReference type="Gene3D" id="3.40.50.1820">
    <property type="entry name" value="alpha/beta hydrolase"/>
    <property type="match status" value="1"/>
</dbReference>
<feature type="region of interest" description="Disordered" evidence="1">
    <location>
        <begin position="41"/>
        <end position="61"/>
    </location>
</feature>
<evidence type="ECO:0000313" key="2">
    <source>
        <dbReference type="EMBL" id="CAB4590262.1"/>
    </source>
</evidence>
<accession>A0A6J6FME8</accession>
<name>A0A6J6FME8_9ZZZZ</name>
<sequence length="640" mass="67608">MSPRDIPVSARPAAPVWRKHTLFCGIALAVVIASCGGGKNSQSVDSTTVPQDSTSVPTQDPPTCSVSGVLACLLPWPSNRLTVADSSTMTGLRLAIPSDAVPVNIDGIAMDVTDQNRADGFSPNSVIVFEAPGVDLLGSGVGDSTDIGRSLEDSNPIKIVDQQTQEKWPFWGELDVQSQLVTLRPATAFLEGHTYEITIGSLLTGTGGVEVPLATSQWSFTIASEQSLSGRLLHERSVAYEQIGDGAPAFKVDSVTEGSVRTVEGTFDIPNFLSNDGSPGGHLLFDDAGNPMINEEFPKYPAAFRCVVPDQVNAPVPALLYGHGLLGDRGQVDFFGTFAGQGLITGCAVDWLGMASEDIVNLAEILADMSRFNEQADRMLQGLIAFQLLGRLTNSADGFVTDPAFQNADGSPIIAQDSTVFVGNSQGGILGGAASAISTEWKRAVLGVPGMNYSLLLPRSSDWPQFQVAYEAAYLESQDRLMALVLAQLLWDRGENSAYAQHLSANPYPGIEKKDVLLVGAFGDHQVANVSTEVLARTIGARVHSPALLDGRSSDVVPLWGIEPITYPYSGTALVMWDYGTPAPPIGPQPPSEPEFGLDPHGAGSDEALVLVQALGYLLSAGLQNVCGEGPCIGTQIDSQ</sequence>
<dbReference type="SUPFAM" id="SSF53474">
    <property type="entry name" value="alpha/beta-Hydrolases"/>
    <property type="match status" value="1"/>
</dbReference>
<gene>
    <name evidence="2" type="ORF">UFOPK1820_00112</name>
    <name evidence="3" type="ORF">UFOPK1960_00769</name>
</gene>
<dbReference type="AlphaFoldDB" id="A0A6J6FME8"/>
<reference evidence="2" key="1">
    <citation type="submission" date="2020-05" db="EMBL/GenBank/DDBJ databases">
        <authorList>
            <person name="Chiriac C."/>
            <person name="Salcher M."/>
            <person name="Ghai R."/>
            <person name="Kavagutti S V."/>
        </authorList>
    </citation>
    <scope>NUCLEOTIDE SEQUENCE</scope>
</reference>
<dbReference type="EMBL" id="CAEZVL010000103">
    <property type="protein sequence ID" value="CAB4632405.1"/>
    <property type="molecule type" value="Genomic_DNA"/>
</dbReference>
<evidence type="ECO:0000313" key="3">
    <source>
        <dbReference type="EMBL" id="CAB4632405.1"/>
    </source>
</evidence>